<accession>J9FMX8</accession>
<organism evidence="2">
    <name type="scientific">gut metagenome</name>
    <dbReference type="NCBI Taxonomy" id="749906"/>
    <lineage>
        <taxon>unclassified sequences</taxon>
        <taxon>metagenomes</taxon>
        <taxon>organismal metagenomes</taxon>
    </lineage>
</organism>
<name>J9FMX8_9ZZZZ</name>
<sequence length="157" mass="16919">MLPTRAPQTSAACPIPPPKPEHRRKALSSMFTPHSLRKVSTIASPQLKPALKLLPAAIPIRSTNSLILMPPSFLPASAFSLIKLVGLFFIETFSAVGPCTHTALQTENILKAIRPEHNLGLIAAQINLTRGNYLSLLVAKLAAMLTNLIQGAYSLYS</sequence>
<gene>
    <name evidence="2" type="ORF">EVA_15603</name>
</gene>
<dbReference type="AlphaFoldDB" id="J9FMX8"/>
<proteinExistence type="predicted"/>
<protein>
    <submittedName>
        <fullName evidence="2">Uncharacterized protein</fullName>
    </submittedName>
</protein>
<comment type="caution">
    <text evidence="2">The sequence shown here is derived from an EMBL/GenBank/DDBJ whole genome shotgun (WGS) entry which is preliminary data.</text>
</comment>
<feature type="region of interest" description="Disordered" evidence="1">
    <location>
        <begin position="1"/>
        <end position="24"/>
    </location>
</feature>
<feature type="compositionally biased region" description="Polar residues" evidence="1">
    <location>
        <begin position="1"/>
        <end position="11"/>
    </location>
</feature>
<evidence type="ECO:0000256" key="1">
    <source>
        <dbReference type="SAM" id="MobiDB-lite"/>
    </source>
</evidence>
<reference evidence="2" key="1">
    <citation type="journal article" date="2012" name="PLoS ONE">
        <title>Gene sets for utilization of primary and secondary nutrition supplies in the distal gut of endangered iberian lynx.</title>
        <authorList>
            <person name="Alcaide M."/>
            <person name="Messina E."/>
            <person name="Richter M."/>
            <person name="Bargiela R."/>
            <person name="Peplies J."/>
            <person name="Huws S.A."/>
            <person name="Newbold C.J."/>
            <person name="Golyshin P.N."/>
            <person name="Simon M.A."/>
            <person name="Lopez G."/>
            <person name="Yakimov M.M."/>
            <person name="Ferrer M."/>
        </authorList>
    </citation>
    <scope>NUCLEOTIDE SEQUENCE</scope>
</reference>
<dbReference type="EMBL" id="AMCI01005362">
    <property type="protein sequence ID" value="EJW96291.1"/>
    <property type="molecule type" value="Genomic_DNA"/>
</dbReference>
<evidence type="ECO:0000313" key="2">
    <source>
        <dbReference type="EMBL" id="EJW96291.1"/>
    </source>
</evidence>